<protein>
    <submittedName>
        <fullName evidence="5">SCO family protein</fullName>
    </submittedName>
</protein>
<keyword evidence="3" id="KW-0472">Membrane</keyword>
<name>A0ABV6J8D3_9BACL</name>
<dbReference type="InterPro" id="IPR013766">
    <property type="entry name" value="Thioredoxin_domain"/>
</dbReference>
<evidence type="ECO:0000256" key="2">
    <source>
        <dbReference type="ARBA" id="ARBA00023008"/>
    </source>
</evidence>
<dbReference type="EMBL" id="JBHLVF010000010">
    <property type="protein sequence ID" value="MFC0391063.1"/>
    <property type="molecule type" value="Genomic_DNA"/>
</dbReference>
<evidence type="ECO:0000259" key="4">
    <source>
        <dbReference type="PROSITE" id="PS51352"/>
    </source>
</evidence>
<dbReference type="PROSITE" id="PS51352">
    <property type="entry name" value="THIOREDOXIN_2"/>
    <property type="match status" value="1"/>
</dbReference>
<dbReference type="InterPro" id="IPR036249">
    <property type="entry name" value="Thioredoxin-like_sf"/>
</dbReference>
<keyword evidence="2" id="KW-0186">Copper</keyword>
<dbReference type="PANTHER" id="PTHR12151">
    <property type="entry name" value="ELECTRON TRANSPORT PROTIN SCO1/SENC FAMILY MEMBER"/>
    <property type="match status" value="1"/>
</dbReference>
<dbReference type="Pfam" id="PF02630">
    <property type="entry name" value="SCO1-SenC"/>
    <property type="match status" value="1"/>
</dbReference>
<dbReference type="Proteomes" id="UP001589818">
    <property type="component" value="Unassembled WGS sequence"/>
</dbReference>
<keyword evidence="3" id="KW-0812">Transmembrane</keyword>
<dbReference type="PROSITE" id="PS51257">
    <property type="entry name" value="PROKAR_LIPOPROTEIN"/>
    <property type="match status" value="1"/>
</dbReference>
<sequence length="191" mass="21214">MRKAVLYVFIGVLIVLTAACGSSKPNQLHYQVDPLDAVNQNGDPVSLSDLKGKVWIANFVFTYCATVCPTMTANMSMLQERLKSAGVEAELVSFSVDPERDDPEALKTYLTKFDADFSNWQVLTGYEFDEIKTFVLNSFKSVLVKDTSSDQVIHGTSFFLVDPSGTVVAKYDGMQDTPYDKIIRDAKSLQQ</sequence>
<dbReference type="SUPFAM" id="SSF52833">
    <property type="entry name" value="Thioredoxin-like"/>
    <property type="match status" value="1"/>
</dbReference>
<dbReference type="CDD" id="cd02968">
    <property type="entry name" value="SCO"/>
    <property type="match status" value="1"/>
</dbReference>
<comment type="caution">
    <text evidence="5">The sequence shown here is derived from an EMBL/GenBank/DDBJ whole genome shotgun (WGS) entry which is preliminary data.</text>
</comment>
<feature type="transmembrane region" description="Helical" evidence="3">
    <location>
        <begin position="54"/>
        <end position="73"/>
    </location>
</feature>
<proteinExistence type="inferred from homology"/>
<dbReference type="RefSeq" id="WP_204818267.1">
    <property type="nucleotide sequence ID" value="NZ_JANHOF010000004.1"/>
</dbReference>
<evidence type="ECO:0000313" key="5">
    <source>
        <dbReference type="EMBL" id="MFC0391063.1"/>
    </source>
</evidence>
<evidence type="ECO:0000256" key="3">
    <source>
        <dbReference type="SAM" id="Phobius"/>
    </source>
</evidence>
<dbReference type="InterPro" id="IPR003782">
    <property type="entry name" value="SCO1/SenC"/>
</dbReference>
<keyword evidence="3" id="KW-1133">Transmembrane helix</keyword>
<keyword evidence="6" id="KW-1185">Reference proteome</keyword>
<evidence type="ECO:0000256" key="1">
    <source>
        <dbReference type="ARBA" id="ARBA00010996"/>
    </source>
</evidence>
<dbReference type="PANTHER" id="PTHR12151:SF25">
    <property type="entry name" value="LINALOOL DEHYDRATASE_ISOMERASE DOMAIN-CONTAINING PROTEIN"/>
    <property type="match status" value="1"/>
</dbReference>
<dbReference type="Gene3D" id="3.40.30.10">
    <property type="entry name" value="Glutaredoxin"/>
    <property type="match status" value="1"/>
</dbReference>
<reference evidence="5 6" key="1">
    <citation type="submission" date="2024-09" db="EMBL/GenBank/DDBJ databases">
        <authorList>
            <person name="Sun Q."/>
            <person name="Mori K."/>
        </authorList>
    </citation>
    <scope>NUCLEOTIDE SEQUENCE [LARGE SCALE GENOMIC DNA]</scope>
    <source>
        <strain evidence="5 6">CCM 4839</strain>
    </source>
</reference>
<organism evidence="5 6">
    <name type="scientific">Paenibacillus mendelii</name>
    <dbReference type="NCBI Taxonomy" id="206163"/>
    <lineage>
        <taxon>Bacteria</taxon>
        <taxon>Bacillati</taxon>
        <taxon>Bacillota</taxon>
        <taxon>Bacilli</taxon>
        <taxon>Bacillales</taxon>
        <taxon>Paenibacillaceae</taxon>
        <taxon>Paenibacillus</taxon>
    </lineage>
</organism>
<comment type="similarity">
    <text evidence="1">Belongs to the SCO1/2 family.</text>
</comment>
<evidence type="ECO:0000313" key="6">
    <source>
        <dbReference type="Proteomes" id="UP001589818"/>
    </source>
</evidence>
<accession>A0ABV6J8D3</accession>
<feature type="domain" description="Thioredoxin" evidence="4">
    <location>
        <begin position="26"/>
        <end position="191"/>
    </location>
</feature>
<gene>
    <name evidence="5" type="ORF">ACFFJ8_06705</name>
</gene>